<keyword evidence="3" id="KW-1185">Reference proteome</keyword>
<accession>A0ABV5G8Z0</accession>
<evidence type="ECO:0000313" key="3">
    <source>
        <dbReference type="Proteomes" id="UP001589575"/>
    </source>
</evidence>
<feature type="domain" description="Helicase-associated" evidence="1">
    <location>
        <begin position="15"/>
        <end position="74"/>
    </location>
</feature>
<dbReference type="EMBL" id="JBHMFI010000023">
    <property type="protein sequence ID" value="MFB9075397.1"/>
    <property type="molecule type" value="Genomic_DNA"/>
</dbReference>
<sequence>MLPSWRLDDRSIENESNWRLRLVELLRFLHDHGRFPQHTDMPGDQEKSLAVWVYAQQSAYRAGTLEPERLQWLDRQVPRWRPVREQEERQGSSNSTP</sequence>
<gene>
    <name evidence="2" type="ORF">ACFFX0_31240</name>
</gene>
<dbReference type="Proteomes" id="UP001589575">
    <property type="component" value="Unassembled WGS sequence"/>
</dbReference>
<organism evidence="2 3">
    <name type="scientific">Citricoccus parietis</name>
    <dbReference type="NCBI Taxonomy" id="592307"/>
    <lineage>
        <taxon>Bacteria</taxon>
        <taxon>Bacillati</taxon>
        <taxon>Actinomycetota</taxon>
        <taxon>Actinomycetes</taxon>
        <taxon>Micrococcales</taxon>
        <taxon>Micrococcaceae</taxon>
        <taxon>Citricoccus</taxon>
    </lineage>
</organism>
<comment type="caution">
    <text evidence="2">The sequence shown here is derived from an EMBL/GenBank/DDBJ whole genome shotgun (WGS) entry which is preliminary data.</text>
</comment>
<dbReference type="InterPro" id="IPR005114">
    <property type="entry name" value="Helicase_assoc"/>
</dbReference>
<name>A0ABV5G8Z0_9MICC</name>
<evidence type="ECO:0000313" key="2">
    <source>
        <dbReference type="EMBL" id="MFB9075397.1"/>
    </source>
</evidence>
<protein>
    <submittedName>
        <fullName evidence="2">Helicase associated domain-containing protein</fullName>
    </submittedName>
</protein>
<dbReference type="Gene3D" id="6.10.140.530">
    <property type="match status" value="1"/>
</dbReference>
<evidence type="ECO:0000259" key="1">
    <source>
        <dbReference type="Pfam" id="PF03457"/>
    </source>
</evidence>
<proteinExistence type="predicted"/>
<reference evidence="2 3" key="1">
    <citation type="submission" date="2024-09" db="EMBL/GenBank/DDBJ databases">
        <authorList>
            <person name="Sun Q."/>
            <person name="Mori K."/>
        </authorList>
    </citation>
    <scope>NUCLEOTIDE SEQUENCE [LARGE SCALE GENOMIC DNA]</scope>
    <source>
        <strain evidence="2 3">CCM 7609</strain>
    </source>
</reference>
<dbReference type="Pfam" id="PF03457">
    <property type="entry name" value="HA"/>
    <property type="match status" value="1"/>
</dbReference>